<dbReference type="FunFam" id="3.40.50.300:FF:000695">
    <property type="entry name" value="Flagellar biosynthesis regulator FlhF"/>
    <property type="match status" value="1"/>
</dbReference>
<keyword evidence="7" id="KW-1005">Bacterial flagellum biogenesis</keyword>
<dbReference type="NCBIfam" id="TIGR03499">
    <property type="entry name" value="FlhF"/>
    <property type="match status" value="1"/>
</dbReference>
<dbReference type="Proteomes" id="UP000219356">
    <property type="component" value="Unassembled WGS sequence"/>
</dbReference>
<keyword evidence="15" id="KW-0282">Flagellum</keyword>
<evidence type="ECO:0000256" key="3">
    <source>
        <dbReference type="ARBA" id="ARBA00014919"/>
    </source>
</evidence>
<dbReference type="EMBL" id="OBEK01000002">
    <property type="protein sequence ID" value="SNZ09678.1"/>
    <property type="molecule type" value="Genomic_DNA"/>
</dbReference>
<accession>A0A285NKB0</accession>
<name>A0A285NKB0_9BACI</name>
<dbReference type="GO" id="GO:0003924">
    <property type="term" value="F:GTPase activity"/>
    <property type="evidence" value="ECO:0007669"/>
    <property type="project" value="UniProtKB-UniRule"/>
</dbReference>
<sequence>MKMKKYTAASMPEVMIQVRRELGKDAVILRTKEFTSGGFLGLFKKKQIEVIAALDPDVSTGGPVKERAAAVSAGASNVASKETGSGKQADMSSELTALKQELKAAISGQTRHYAMPLQRLYERLLHNEVLPQIASGLMERLIEQGYAEDAESKLLALLTERFSKVQQPASFQKKYIHLVGPTGVGKTTTIAKLAAKSALVDNKKVAFITTDTYRIAAIDQLRTYAKILDVPMEVAYSLEDYEAARKRFADYDQVFVDTAGRNFKDAAYVKELERTLDLQQDAETYLTLAITTRASDLAAIYHQFAHLPIKQFIFTKIDEASRYGGILNLMQQASIGVAYLTHGQDVPDDILTPTANYLAKRVMEETARA</sequence>
<evidence type="ECO:0000256" key="9">
    <source>
        <dbReference type="ARBA" id="ARBA00023134"/>
    </source>
</evidence>
<dbReference type="GO" id="GO:0006614">
    <property type="term" value="P:SRP-dependent cotranslational protein targeting to membrane"/>
    <property type="evidence" value="ECO:0007669"/>
    <property type="project" value="UniProtKB-UniRule"/>
</dbReference>
<proteinExistence type="inferred from homology"/>
<evidence type="ECO:0000313" key="15">
    <source>
        <dbReference type="EMBL" id="SNZ09678.1"/>
    </source>
</evidence>
<comment type="subcellular location">
    <subcellularLocation>
        <location evidence="1">Cell membrane</location>
        <topology evidence="1">Peripheral membrane protein</topology>
        <orientation evidence="1">Cytoplasmic side</orientation>
    </subcellularLocation>
</comment>
<dbReference type="Pfam" id="PF00448">
    <property type="entry name" value="SRP54"/>
    <property type="match status" value="1"/>
</dbReference>
<dbReference type="RefSeq" id="WP_097040457.1">
    <property type="nucleotide sequence ID" value="NZ_OBEK01000002.1"/>
</dbReference>
<dbReference type="PANTHER" id="PTHR43134:SF3">
    <property type="entry name" value="FLAGELLAR BIOSYNTHESIS PROTEIN FLHF"/>
    <property type="match status" value="1"/>
</dbReference>
<dbReference type="Gene3D" id="3.40.50.300">
    <property type="entry name" value="P-loop containing nucleotide triphosphate hydrolases"/>
    <property type="match status" value="1"/>
</dbReference>
<evidence type="ECO:0000313" key="16">
    <source>
        <dbReference type="Proteomes" id="UP000219356"/>
    </source>
</evidence>
<keyword evidence="15" id="KW-0969">Cilium</keyword>
<evidence type="ECO:0000256" key="8">
    <source>
        <dbReference type="ARBA" id="ARBA00022927"/>
    </source>
</evidence>
<keyword evidence="11" id="KW-1006">Bacterial flagellum protein export</keyword>
<dbReference type="OrthoDB" id="9778554at2"/>
<dbReference type="CDD" id="cd17873">
    <property type="entry name" value="FlhF"/>
    <property type="match status" value="1"/>
</dbReference>
<reference evidence="16" key="1">
    <citation type="submission" date="2017-09" db="EMBL/GenBank/DDBJ databases">
        <authorList>
            <person name="Varghese N."/>
            <person name="Submissions S."/>
        </authorList>
    </citation>
    <scope>NUCLEOTIDE SEQUENCE [LARGE SCALE GENOMIC DNA]</scope>
    <source>
        <strain evidence="16">CGMCC 1.8913</strain>
    </source>
</reference>
<dbReference type="PANTHER" id="PTHR43134">
    <property type="entry name" value="SIGNAL RECOGNITION PARTICLE RECEPTOR SUBUNIT ALPHA"/>
    <property type="match status" value="1"/>
</dbReference>
<dbReference type="AlphaFoldDB" id="A0A285NKB0"/>
<gene>
    <name evidence="15" type="ORF">SAMN05421503_1307</name>
</gene>
<feature type="domain" description="SRP54-type proteins GTP-binding" evidence="14">
    <location>
        <begin position="173"/>
        <end position="364"/>
    </location>
</feature>
<evidence type="ECO:0000256" key="6">
    <source>
        <dbReference type="ARBA" id="ARBA00022741"/>
    </source>
</evidence>
<keyword evidence="10" id="KW-0472">Membrane</keyword>
<keyword evidence="16" id="KW-1185">Reference proteome</keyword>
<evidence type="ECO:0000256" key="7">
    <source>
        <dbReference type="ARBA" id="ARBA00022795"/>
    </source>
</evidence>
<dbReference type="GO" id="GO:0044781">
    <property type="term" value="P:bacterial-type flagellum organization"/>
    <property type="evidence" value="ECO:0007669"/>
    <property type="project" value="UniProtKB-UniRule"/>
</dbReference>
<evidence type="ECO:0000256" key="13">
    <source>
        <dbReference type="NCBIfam" id="TIGR03499"/>
    </source>
</evidence>
<evidence type="ECO:0000256" key="11">
    <source>
        <dbReference type="ARBA" id="ARBA00023225"/>
    </source>
</evidence>
<dbReference type="InterPro" id="IPR020006">
    <property type="entry name" value="FlhF"/>
</dbReference>
<evidence type="ECO:0000256" key="2">
    <source>
        <dbReference type="ARBA" id="ARBA00008531"/>
    </source>
</evidence>
<evidence type="ECO:0000256" key="5">
    <source>
        <dbReference type="ARBA" id="ARBA00022475"/>
    </source>
</evidence>
<evidence type="ECO:0000256" key="12">
    <source>
        <dbReference type="ARBA" id="ARBA00025337"/>
    </source>
</evidence>
<keyword evidence="4" id="KW-0813">Transport</keyword>
<dbReference type="SUPFAM" id="SSF52540">
    <property type="entry name" value="P-loop containing nucleoside triphosphate hydrolases"/>
    <property type="match status" value="1"/>
</dbReference>
<evidence type="ECO:0000256" key="1">
    <source>
        <dbReference type="ARBA" id="ARBA00004413"/>
    </source>
</evidence>
<dbReference type="InterPro" id="IPR027417">
    <property type="entry name" value="P-loop_NTPase"/>
</dbReference>
<dbReference type="InterPro" id="IPR000897">
    <property type="entry name" value="SRP54_GTPase_dom"/>
</dbReference>
<keyword evidence="9" id="KW-0342">GTP-binding</keyword>
<dbReference type="GO" id="GO:0005047">
    <property type="term" value="F:signal recognition particle binding"/>
    <property type="evidence" value="ECO:0007669"/>
    <property type="project" value="TreeGrafter"/>
</dbReference>
<dbReference type="GO" id="GO:0005525">
    <property type="term" value="F:GTP binding"/>
    <property type="evidence" value="ECO:0007669"/>
    <property type="project" value="UniProtKB-UniRule"/>
</dbReference>
<evidence type="ECO:0000259" key="14">
    <source>
        <dbReference type="SMART" id="SM00962"/>
    </source>
</evidence>
<dbReference type="InterPro" id="IPR047040">
    <property type="entry name" value="FlhF__GTPase_dom"/>
</dbReference>
<evidence type="ECO:0000256" key="4">
    <source>
        <dbReference type="ARBA" id="ARBA00022448"/>
    </source>
</evidence>
<dbReference type="GO" id="GO:0015031">
    <property type="term" value="P:protein transport"/>
    <property type="evidence" value="ECO:0007669"/>
    <property type="project" value="UniProtKB-KW"/>
</dbReference>
<dbReference type="Gene3D" id="1.20.120.1380">
    <property type="entry name" value="Flagellar FlhF biosynthesis protein, N domain"/>
    <property type="match status" value="1"/>
</dbReference>
<dbReference type="GO" id="GO:0005886">
    <property type="term" value="C:plasma membrane"/>
    <property type="evidence" value="ECO:0007669"/>
    <property type="project" value="UniProtKB-SubCell"/>
</dbReference>
<keyword evidence="5" id="KW-1003">Cell membrane</keyword>
<keyword evidence="15" id="KW-0966">Cell projection</keyword>
<organism evidence="15 16">
    <name type="scientific">Terribacillus aidingensis</name>
    <dbReference type="NCBI Taxonomy" id="586416"/>
    <lineage>
        <taxon>Bacteria</taxon>
        <taxon>Bacillati</taxon>
        <taxon>Bacillota</taxon>
        <taxon>Bacilli</taxon>
        <taxon>Bacillales</taxon>
        <taxon>Bacillaceae</taxon>
        <taxon>Terribacillus</taxon>
    </lineage>
</organism>
<keyword evidence="6" id="KW-0547">Nucleotide-binding</keyword>
<dbReference type="STRING" id="586416.GZ22_06945"/>
<protein>
    <recommendedName>
        <fullName evidence="3 13">Flagellar biosynthesis protein FlhF</fullName>
    </recommendedName>
</protein>
<evidence type="ECO:0000256" key="10">
    <source>
        <dbReference type="ARBA" id="ARBA00023136"/>
    </source>
</evidence>
<keyword evidence="8" id="KW-0653">Protein transport</keyword>
<comment type="similarity">
    <text evidence="2">Belongs to the GTP-binding SRP family.</text>
</comment>
<comment type="function">
    <text evidence="12">Necessary for flagellar biosynthesis. May be involved in translocation of the flagellum.</text>
</comment>
<dbReference type="SMART" id="SM00962">
    <property type="entry name" value="SRP54"/>
    <property type="match status" value="1"/>
</dbReference>